<reference evidence="2 3" key="1">
    <citation type="submission" date="2016-10" db="EMBL/GenBank/DDBJ databases">
        <authorList>
            <person name="de Groot N.N."/>
        </authorList>
    </citation>
    <scope>NUCLEOTIDE SEQUENCE [LARGE SCALE GENOMIC DNA]</scope>
    <source>
        <strain evidence="2 3">CGMCC 1.6114</strain>
    </source>
</reference>
<dbReference type="PANTHER" id="PTHR12277:SF81">
    <property type="entry name" value="PROTEIN ABHD13"/>
    <property type="match status" value="1"/>
</dbReference>
<dbReference type="OrthoDB" id="9777090at2"/>
<gene>
    <name evidence="2" type="ORF">SAMN04487906_2546</name>
</gene>
<dbReference type="AlphaFoldDB" id="A0A1I6UKV1"/>
<evidence type="ECO:0000313" key="2">
    <source>
        <dbReference type="EMBL" id="SFT01994.1"/>
    </source>
</evidence>
<dbReference type="PANTHER" id="PTHR12277">
    <property type="entry name" value="ALPHA/BETA HYDROLASE DOMAIN-CONTAINING PROTEIN"/>
    <property type="match status" value="1"/>
</dbReference>
<dbReference type="RefSeq" id="WP_074979255.1">
    <property type="nucleotide sequence ID" value="NZ_FPAG01000007.1"/>
</dbReference>
<dbReference type="Proteomes" id="UP000183209">
    <property type="component" value="Unassembled WGS sequence"/>
</dbReference>
<dbReference type="Pfam" id="PF12146">
    <property type="entry name" value="Hydrolase_4"/>
    <property type="match status" value="1"/>
</dbReference>
<dbReference type="Gene3D" id="3.40.50.1820">
    <property type="entry name" value="alpha/beta hydrolase"/>
    <property type="match status" value="1"/>
</dbReference>
<evidence type="ECO:0000259" key="1">
    <source>
        <dbReference type="Pfam" id="PF12146"/>
    </source>
</evidence>
<name>A0A1I6UKV1_9FLAO</name>
<sequence>MLNYLQEKLIFKSEQLPKNHKFNFNIRFKEVFLKAKDGAKLHGVHFQQDDSKGIILYFHGNARNIDYWGIWGEQLSSTYKYDVVLMDYRGYGKSKGERSYTQMLEDSLVFYNYCCQFFTEDKIILFGRSLGGAFASYTSLHTKSEKLILESTFTTLEEVAKTKFWFLPTSLLLKYPFQNESNMPLINSETFIIHGSDDPLVKYELAQKLYHLSNSKSKELKAIEGAVHNDLRNFEGYHKYLDQIL</sequence>
<organism evidence="2 3">
    <name type="scientific">Zhouia amylolytica</name>
    <dbReference type="NCBI Taxonomy" id="376730"/>
    <lineage>
        <taxon>Bacteria</taxon>
        <taxon>Pseudomonadati</taxon>
        <taxon>Bacteroidota</taxon>
        <taxon>Flavobacteriia</taxon>
        <taxon>Flavobacteriales</taxon>
        <taxon>Flavobacteriaceae</taxon>
        <taxon>Zhouia</taxon>
    </lineage>
</organism>
<proteinExistence type="predicted"/>
<dbReference type="EMBL" id="FPAG01000007">
    <property type="protein sequence ID" value="SFT01994.1"/>
    <property type="molecule type" value="Genomic_DNA"/>
</dbReference>
<dbReference type="SUPFAM" id="SSF53474">
    <property type="entry name" value="alpha/beta-Hydrolases"/>
    <property type="match status" value="1"/>
</dbReference>
<dbReference type="InterPro" id="IPR022742">
    <property type="entry name" value="Hydrolase_4"/>
</dbReference>
<accession>A0A1I6UKV1</accession>
<feature type="domain" description="Serine aminopeptidase S33" evidence="1">
    <location>
        <begin position="50"/>
        <end position="158"/>
    </location>
</feature>
<protein>
    <recommendedName>
        <fullName evidence="1">Serine aminopeptidase S33 domain-containing protein</fullName>
    </recommendedName>
</protein>
<evidence type="ECO:0000313" key="3">
    <source>
        <dbReference type="Proteomes" id="UP000183209"/>
    </source>
</evidence>
<dbReference type="InterPro" id="IPR029058">
    <property type="entry name" value="AB_hydrolase_fold"/>
</dbReference>